<organism evidence="8 9">
    <name type="scientific">Heracleum sosnowskyi</name>
    <dbReference type="NCBI Taxonomy" id="360622"/>
    <lineage>
        <taxon>Eukaryota</taxon>
        <taxon>Viridiplantae</taxon>
        <taxon>Streptophyta</taxon>
        <taxon>Embryophyta</taxon>
        <taxon>Tracheophyta</taxon>
        <taxon>Spermatophyta</taxon>
        <taxon>Magnoliopsida</taxon>
        <taxon>eudicotyledons</taxon>
        <taxon>Gunneridae</taxon>
        <taxon>Pentapetalae</taxon>
        <taxon>asterids</taxon>
        <taxon>campanulids</taxon>
        <taxon>Apiales</taxon>
        <taxon>Apiaceae</taxon>
        <taxon>Apioideae</taxon>
        <taxon>apioid superclade</taxon>
        <taxon>Tordylieae</taxon>
        <taxon>Tordyliinae</taxon>
        <taxon>Heracleum</taxon>
    </lineage>
</organism>
<evidence type="ECO:0000256" key="1">
    <source>
        <dbReference type="ARBA" id="ARBA00004123"/>
    </source>
</evidence>
<comment type="caution">
    <text evidence="8">The sequence shown here is derived from an EMBL/GenBank/DDBJ whole genome shotgun (WGS) entry which is preliminary data.</text>
</comment>
<proteinExistence type="predicted"/>
<dbReference type="PANTHER" id="PTHR10641">
    <property type="entry name" value="MYB FAMILY TRANSCRIPTION FACTOR"/>
    <property type="match status" value="1"/>
</dbReference>
<feature type="compositionally biased region" description="Polar residues" evidence="5">
    <location>
        <begin position="119"/>
        <end position="136"/>
    </location>
</feature>
<keyword evidence="3" id="KW-0238">DNA-binding</keyword>
<evidence type="ECO:0000256" key="3">
    <source>
        <dbReference type="ARBA" id="ARBA00023125"/>
    </source>
</evidence>
<dbReference type="InterPro" id="IPR017930">
    <property type="entry name" value="Myb_dom"/>
</dbReference>
<dbReference type="GO" id="GO:0003677">
    <property type="term" value="F:DNA binding"/>
    <property type="evidence" value="ECO:0007669"/>
    <property type="project" value="UniProtKB-KW"/>
</dbReference>
<dbReference type="Gene3D" id="1.10.10.60">
    <property type="entry name" value="Homeodomain-like"/>
    <property type="match status" value="2"/>
</dbReference>
<feature type="domain" description="HTH myb-type" evidence="7">
    <location>
        <begin position="9"/>
        <end position="61"/>
    </location>
</feature>
<keyword evidence="2" id="KW-0677">Repeat</keyword>
<dbReference type="InterPro" id="IPR015495">
    <property type="entry name" value="Myb_TF_plants"/>
</dbReference>
<dbReference type="Pfam" id="PF00249">
    <property type="entry name" value="Myb_DNA-binding"/>
    <property type="match status" value="2"/>
</dbReference>
<evidence type="ECO:0000313" key="9">
    <source>
        <dbReference type="Proteomes" id="UP001237642"/>
    </source>
</evidence>
<evidence type="ECO:0000259" key="6">
    <source>
        <dbReference type="PROSITE" id="PS50090"/>
    </source>
</evidence>
<keyword evidence="4" id="KW-0539">Nucleus</keyword>
<dbReference type="Proteomes" id="UP001237642">
    <property type="component" value="Unassembled WGS sequence"/>
</dbReference>
<evidence type="ECO:0000256" key="5">
    <source>
        <dbReference type="SAM" id="MobiDB-lite"/>
    </source>
</evidence>
<protein>
    <submittedName>
        <fullName evidence="8">Transcription factor MYB14</fullName>
    </submittedName>
</protein>
<dbReference type="PANTHER" id="PTHR10641:SF1413">
    <property type="entry name" value="MYB-RELATED PROTEIN MYB4"/>
    <property type="match status" value="1"/>
</dbReference>
<reference evidence="8" key="2">
    <citation type="submission" date="2023-05" db="EMBL/GenBank/DDBJ databases">
        <authorList>
            <person name="Schelkunov M.I."/>
        </authorList>
    </citation>
    <scope>NUCLEOTIDE SEQUENCE</scope>
    <source>
        <strain evidence="8">Hsosn_3</strain>
        <tissue evidence="8">Leaf</tissue>
    </source>
</reference>
<dbReference type="PROSITE" id="PS50090">
    <property type="entry name" value="MYB_LIKE"/>
    <property type="match status" value="2"/>
</dbReference>
<dbReference type="InterPro" id="IPR009057">
    <property type="entry name" value="Homeodomain-like_sf"/>
</dbReference>
<sequence>MVRAPCCEKMGLKKGPWTRDEDRILINHVTLHGHENWRALPKQAGLLRCGKSCRLRWTNYLRPDIKRGNFSEEEEETIITLHEELGNRWSAIAACLPGRTDNEIKNVWHTHLKKRIKNIQKSSAPTSNNAEQSSDVKCTPPSRFRNVNDIYQQNSPQQQQSSLTTTASTNEDNMSASMNADPLSDFLQVDDTFWSEVFSSENSSDTSEFVADNAGTATSGLNGDGFHLQFPEFDGFIDSVNSDAMDNFWYDMLTNSCGQLPEL</sequence>
<name>A0AAD8J6S0_9APIA</name>
<dbReference type="AlphaFoldDB" id="A0AAD8J6S0"/>
<gene>
    <name evidence="8" type="ORF">POM88_007737</name>
</gene>
<feature type="domain" description="HTH myb-type" evidence="7">
    <location>
        <begin position="62"/>
        <end position="116"/>
    </location>
</feature>
<dbReference type="CDD" id="cd00167">
    <property type="entry name" value="SANT"/>
    <property type="match status" value="2"/>
</dbReference>
<feature type="domain" description="Myb-like" evidence="6">
    <location>
        <begin position="9"/>
        <end position="61"/>
    </location>
</feature>
<dbReference type="GO" id="GO:0005634">
    <property type="term" value="C:nucleus"/>
    <property type="evidence" value="ECO:0007669"/>
    <property type="project" value="UniProtKB-SubCell"/>
</dbReference>
<dbReference type="EMBL" id="JAUIZM010000002">
    <property type="protein sequence ID" value="KAK1397874.1"/>
    <property type="molecule type" value="Genomic_DNA"/>
</dbReference>
<reference evidence="8" key="1">
    <citation type="submission" date="2023-02" db="EMBL/GenBank/DDBJ databases">
        <title>Genome of toxic invasive species Heracleum sosnowskyi carries increased number of genes despite the absence of recent whole-genome duplications.</title>
        <authorList>
            <person name="Schelkunov M."/>
            <person name="Shtratnikova V."/>
            <person name="Makarenko M."/>
            <person name="Klepikova A."/>
            <person name="Omelchenko D."/>
            <person name="Novikova G."/>
            <person name="Obukhova E."/>
            <person name="Bogdanov V."/>
            <person name="Penin A."/>
            <person name="Logacheva M."/>
        </authorList>
    </citation>
    <scope>NUCLEOTIDE SEQUENCE</scope>
    <source>
        <strain evidence="8">Hsosn_3</strain>
        <tissue evidence="8">Leaf</tissue>
    </source>
</reference>
<feature type="domain" description="Myb-like" evidence="6">
    <location>
        <begin position="62"/>
        <end position="112"/>
    </location>
</feature>
<dbReference type="PROSITE" id="PS51294">
    <property type="entry name" value="HTH_MYB"/>
    <property type="match status" value="2"/>
</dbReference>
<evidence type="ECO:0000256" key="2">
    <source>
        <dbReference type="ARBA" id="ARBA00022737"/>
    </source>
</evidence>
<keyword evidence="9" id="KW-1185">Reference proteome</keyword>
<dbReference type="SUPFAM" id="SSF46689">
    <property type="entry name" value="Homeodomain-like"/>
    <property type="match status" value="1"/>
</dbReference>
<feature type="region of interest" description="Disordered" evidence="5">
    <location>
        <begin position="119"/>
        <end position="179"/>
    </location>
</feature>
<comment type="subcellular location">
    <subcellularLocation>
        <location evidence="1">Nucleus</location>
    </subcellularLocation>
</comment>
<dbReference type="SMART" id="SM00717">
    <property type="entry name" value="SANT"/>
    <property type="match status" value="2"/>
</dbReference>
<accession>A0AAD8J6S0</accession>
<evidence type="ECO:0000259" key="7">
    <source>
        <dbReference type="PROSITE" id="PS51294"/>
    </source>
</evidence>
<dbReference type="InterPro" id="IPR001005">
    <property type="entry name" value="SANT/Myb"/>
</dbReference>
<evidence type="ECO:0000256" key="4">
    <source>
        <dbReference type="ARBA" id="ARBA00023242"/>
    </source>
</evidence>
<feature type="compositionally biased region" description="Low complexity" evidence="5">
    <location>
        <begin position="152"/>
        <end position="169"/>
    </location>
</feature>
<dbReference type="FunFam" id="1.10.10.60:FF:000001">
    <property type="entry name" value="MYB-related transcription factor"/>
    <property type="match status" value="1"/>
</dbReference>
<evidence type="ECO:0000313" key="8">
    <source>
        <dbReference type="EMBL" id="KAK1397874.1"/>
    </source>
</evidence>